<keyword evidence="2" id="KW-0472">Membrane</keyword>
<dbReference type="EMBL" id="SLWW01000003">
    <property type="protein sequence ID" value="TCO72854.1"/>
    <property type="molecule type" value="Genomic_DNA"/>
</dbReference>
<comment type="caution">
    <text evidence="3">The sequence shown here is derived from an EMBL/GenBank/DDBJ whole genome shotgun (WGS) entry which is preliminary data.</text>
</comment>
<name>A0A4R2KI58_9RHOB</name>
<protein>
    <submittedName>
        <fullName evidence="3">Uncharacterized protein</fullName>
    </submittedName>
</protein>
<evidence type="ECO:0000313" key="3">
    <source>
        <dbReference type="EMBL" id="TCO72854.1"/>
    </source>
</evidence>
<keyword evidence="2" id="KW-0812">Transmembrane</keyword>
<evidence type="ECO:0000313" key="4">
    <source>
        <dbReference type="Proteomes" id="UP000295142"/>
    </source>
</evidence>
<gene>
    <name evidence="3" type="ORF">EV655_10383</name>
</gene>
<proteinExistence type="predicted"/>
<dbReference type="RefSeq" id="WP_165905264.1">
    <property type="nucleotide sequence ID" value="NZ_SLWW01000003.1"/>
</dbReference>
<reference evidence="3 4" key="1">
    <citation type="submission" date="2019-03" db="EMBL/GenBank/DDBJ databases">
        <title>Genomic Encyclopedia of Type Strains, Phase IV (KMG-IV): sequencing the most valuable type-strain genomes for metagenomic binning, comparative biology and taxonomic classification.</title>
        <authorList>
            <person name="Goeker M."/>
        </authorList>
    </citation>
    <scope>NUCLEOTIDE SEQUENCE [LARGE SCALE GENOMIC DNA]</scope>
    <source>
        <strain evidence="3 4">DSM 4868</strain>
    </source>
</reference>
<dbReference type="AlphaFoldDB" id="A0A4R2KI58"/>
<evidence type="ECO:0000256" key="2">
    <source>
        <dbReference type="SAM" id="Phobius"/>
    </source>
</evidence>
<keyword evidence="2" id="KW-1133">Transmembrane helix</keyword>
<dbReference type="Proteomes" id="UP000295142">
    <property type="component" value="Unassembled WGS sequence"/>
</dbReference>
<keyword evidence="4" id="KW-1185">Reference proteome</keyword>
<organism evidence="3 4">
    <name type="scientific">Rhodovulum euryhalinum</name>
    <dbReference type="NCBI Taxonomy" id="35805"/>
    <lineage>
        <taxon>Bacteria</taxon>
        <taxon>Pseudomonadati</taxon>
        <taxon>Pseudomonadota</taxon>
        <taxon>Alphaproteobacteria</taxon>
        <taxon>Rhodobacterales</taxon>
        <taxon>Paracoccaceae</taxon>
        <taxon>Rhodovulum</taxon>
    </lineage>
</organism>
<sequence>MTTMNLIVILALLTLGGGAIYALIEKRKTEQRMADPHAPKSTLAADAPSTTPDGRGQP</sequence>
<feature type="region of interest" description="Disordered" evidence="1">
    <location>
        <begin position="30"/>
        <end position="58"/>
    </location>
</feature>
<accession>A0A4R2KI58</accession>
<feature type="transmembrane region" description="Helical" evidence="2">
    <location>
        <begin position="6"/>
        <end position="24"/>
    </location>
</feature>
<evidence type="ECO:0000256" key="1">
    <source>
        <dbReference type="SAM" id="MobiDB-lite"/>
    </source>
</evidence>